<protein>
    <submittedName>
        <fullName evidence="1">Uncharacterized protein</fullName>
    </submittedName>
</protein>
<evidence type="ECO:0000313" key="1">
    <source>
        <dbReference type="EMBL" id="EET45075.1"/>
    </source>
</evidence>
<accession>C6M3T9</accession>
<dbReference type="AlphaFoldDB" id="C6M3T9"/>
<dbReference type="EMBL" id="ACKO02000005">
    <property type="protein sequence ID" value="EET45075.1"/>
    <property type="molecule type" value="Genomic_DNA"/>
</dbReference>
<keyword evidence="2" id="KW-1185">Reference proteome</keyword>
<organism evidence="1 2">
    <name type="scientific">Neisseria sicca ATCC 29256</name>
    <dbReference type="NCBI Taxonomy" id="547045"/>
    <lineage>
        <taxon>Bacteria</taxon>
        <taxon>Pseudomonadati</taxon>
        <taxon>Pseudomonadota</taxon>
        <taxon>Betaproteobacteria</taxon>
        <taxon>Neisseriales</taxon>
        <taxon>Neisseriaceae</taxon>
        <taxon>Neisseria</taxon>
    </lineage>
</organism>
<sequence length="47" mass="5574">MIVFRMYCLNGVRFIADETDFCPTCHLWEKGCGHRMIWDHETALKVV</sequence>
<reference evidence="1" key="1">
    <citation type="submission" date="2009-07" db="EMBL/GenBank/DDBJ databases">
        <authorList>
            <person name="Weinstock G."/>
            <person name="Sodergren E."/>
            <person name="Clifton S."/>
            <person name="Fulton L."/>
            <person name="Fulton B."/>
            <person name="Courtney L."/>
            <person name="Fronick C."/>
            <person name="Harrison M."/>
            <person name="Strong C."/>
            <person name="Farmer C."/>
            <person name="Delahaunty K."/>
            <person name="Markovic C."/>
            <person name="Hall O."/>
            <person name="Minx P."/>
            <person name="Tomlinson C."/>
            <person name="Mitreva M."/>
            <person name="Nelson J."/>
            <person name="Hou S."/>
            <person name="Wollam A."/>
            <person name="Pepin K.H."/>
            <person name="Johnson M."/>
            <person name="Bhonagiri V."/>
            <person name="Nash W.E."/>
            <person name="Warren W."/>
            <person name="Chinwalla A."/>
            <person name="Mardis E.R."/>
            <person name="Wilson R.K."/>
        </authorList>
    </citation>
    <scope>NUCLEOTIDE SEQUENCE [LARGE SCALE GENOMIC DNA]</scope>
    <source>
        <strain evidence="1">ATCC 29256</strain>
    </source>
</reference>
<gene>
    <name evidence="1" type="ORF">NEISICOT_01070</name>
</gene>
<comment type="caution">
    <text evidence="1">The sequence shown here is derived from an EMBL/GenBank/DDBJ whole genome shotgun (WGS) entry which is preliminary data.</text>
</comment>
<name>C6M3T9_NEISI</name>
<proteinExistence type="predicted"/>
<dbReference type="Proteomes" id="UP000005365">
    <property type="component" value="Unassembled WGS sequence"/>
</dbReference>
<evidence type="ECO:0000313" key="2">
    <source>
        <dbReference type="Proteomes" id="UP000005365"/>
    </source>
</evidence>